<evidence type="ECO:0000313" key="3">
    <source>
        <dbReference type="Proteomes" id="UP000006174"/>
    </source>
</evidence>
<organism evidence="2 3">
    <name type="scientific">Ustilago hordei</name>
    <name type="common">Barley covered smut fungus</name>
    <dbReference type="NCBI Taxonomy" id="120017"/>
    <lineage>
        <taxon>Eukaryota</taxon>
        <taxon>Fungi</taxon>
        <taxon>Dikarya</taxon>
        <taxon>Basidiomycota</taxon>
        <taxon>Ustilaginomycotina</taxon>
        <taxon>Ustilaginomycetes</taxon>
        <taxon>Ustilaginales</taxon>
        <taxon>Ustilaginaceae</taxon>
        <taxon>Ustilago</taxon>
    </lineage>
</organism>
<dbReference type="Proteomes" id="UP000006174">
    <property type="component" value="Unassembled WGS sequence"/>
</dbReference>
<sequence>MPSAPCLYSRGTRGSLTIITAYVDDMLIASPSHEEVDHTKREIKTKWGTEDNRPVKEFLGISINQDRAQKKMSLDLSAYIKVMVGKWLQMTDLKSWVPMQGIVSITREDKCGPIEAKRYQELVGQLLWVSNTAHPDISFTIGVLARYMSSLTSSAWKAAIHLLKYLNQTSEYKLIFGDRLSKHSEHPVIMYTDANWASNPMNGQRSMSGAVTYVYGCLVSWKLHIQKCVALSAMEAEFVAASEAAREALFFSYLLRDLEVGMIQPTLCTNSQGCIQVSLHQGSCTGWRDSN</sequence>
<reference evidence="2 3" key="1">
    <citation type="journal article" date="2012" name="Plant Cell">
        <title>Genome comparison of barley and maize smut fungi reveals targeted loss of RNA silencing components and species-specific presence of transposable elements.</title>
        <authorList>
            <person name="Laurie J.D."/>
            <person name="Ali S."/>
            <person name="Linning R."/>
            <person name="Mannhaupt G."/>
            <person name="Wong P."/>
            <person name="Gueldener U."/>
            <person name="Muensterkoetter M."/>
            <person name="Moore R."/>
            <person name="Kahmann R."/>
            <person name="Bakkeren G."/>
            <person name="Schirawski J."/>
        </authorList>
    </citation>
    <scope>NUCLEOTIDE SEQUENCE [LARGE SCALE GENOMIC DNA]</scope>
    <source>
        <strain evidence="3">Uh4875-4</strain>
    </source>
</reference>
<dbReference type="HOGENOM" id="CLU_001650_6_0_1"/>
<gene>
    <name evidence="2" type="ORF">UHOR_14769</name>
</gene>
<dbReference type="PANTHER" id="PTHR11439">
    <property type="entry name" value="GAG-POL-RELATED RETROTRANSPOSON"/>
    <property type="match status" value="1"/>
</dbReference>
<dbReference type="AlphaFoldDB" id="I2FVX4"/>
<evidence type="ECO:0000313" key="2">
    <source>
        <dbReference type="EMBL" id="CCF51067.1"/>
    </source>
</evidence>
<feature type="domain" description="Reverse transcriptase Ty1/copia-type" evidence="1">
    <location>
        <begin position="6"/>
        <end position="94"/>
    </location>
</feature>
<proteinExistence type="predicted"/>
<evidence type="ECO:0000259" key="1">
    <source>
        <dbReference type="Pfam" id="PF07727"/>
    </source>
</evidence>
<protein>
    <recommendedName>
        <fullName evidence="1">Reverse transcriptase Ty1/copia-type domain-containing protein</fullName>
    </recommendedName>
</protein>
<dbReference type="EMBL" id="CAGI01000160">
    <property type="protein sequence ID" value="CCF51067.1"/>
    <property type="molecule type" value="Genomic_DNA"/>
</dbReference>
<name>I2FVX4_USTHO</name>
<comment type="caution">
    <text evidence="2">The sequence shown here is derived from an EMBL/GenBank/DDBJ whole genome shotgun (WGS) entry which is preliminary data.</text>
</comment>
<dbReference type="InterPro" id="IPR043502">
    <property type="entry name" value="DNA/RNA_pol_sf"/>
</dbReference>
<accession>I2FVX4</accession>
<dbReference type="eggNOG" id="KOG0017">
    <property type="taxonomic scope" value="Eukaryota"/>
</dbReference>
<dbReference type="STRING" id="1128400.I2FVX4"/>
<dbReference type="Pfam" id="PF07727">
    <property type="entry name" value="RVT_2"/>
    <property type="match status" value="1"/>
</dbReference>
<dbReference type="InterPro" id="IPR013103">
    <property type="entry name" value="RVT_2"/>
</dbReference>
<dbReference type="CDD" id="cd09272">
    <property type="entry name" value="RNase_HI_RT_Ty1"/>
    <property type="match status" value="1"/>
</dbReference>
<dbReference type="SUPFAM" id="SSF56672">
    <property type="entry name" value="DNA/RNA polymerases"/>
    <property type="match status" value="1"/>
</dbReference>
<dbReference type="PANTHER" id="PTHR11439:SF463">
    <property type="entry name" value="REVERSE TRANSCRIPTASE TY1_COPIA-TYPE DOMAIN-CONTAINING PROTEIN"/>
    <property type="match status" value="1"/>
</dbReference>
<keyword evidence="3" id="KW-1185">Reference proteome</keyword>